<evidence type="ECO:0000313" key="4">
    <source>
        <dbReference type="Proteomes" id="UP000289152"/>
    </source>
</evidence>
<dbReference type="Gene3D" id="3.40.710.10">
    <property type="entry name" value="DD-peptidase/beta-lactamase superfamily"/>
    <property type="match status" value="1"/>
</dbReference>
<gene>
    <name evidence="3" type="ORF">M231_06014</name>
</gene>
<dbReference type="VEuPathDB" id="FungiDB:TREMEDRAFT_62523"/>
<name>A0A4V1M3F7_TREME</name>
<dbReference type="InParanoid" id="A0A4V1M3F7"/>
<reference evidence="3 4" key="1">
    <citation type="submission" date="2016-06" db="EMBL/GenBank/DDBJ databases">
        <title>Evolution of pathogenesis and genome organization in the Tremellales.</title>
        <authorList>
            <person name="Cuomo C."/>
            <person name="Litvintseva A."/>
            <person name="Heitman J."/>
            <person name="Chen Y."/>
            <person name="Sun S."/>
            <person name="Springer D."/>
            <person name="Dromer F."/>
            <person name="Young S."/>
            <person name="Zeng Q."/>
            <person name="Chapman S."/>
            <person name="Gujja S."/>
            <person name="Saif S."/>
            <person name="Birren B."/>
        </authorList>
    </citation>
    <scope>NUCLEOTIDE SEQUENCE [LARGE SCALE GENOMIC DNA]</scope>
    <source>
        <strain evidence="3 4">ATCC 28783</strain>
    </source>
</reference>
<feature type="domain" description="Beta-lactamase-related" evidence="2">
    <location>
        <begin position="17"/>
        <end position="339"/>
    </location>
</feature>
<dbReference type="EMBL" id="SDIL01000089">
    <property type="protein sequence ID" value="RXK36707.1"/>
    <property type="molecule type" value="Genomic_DNA"/>
</dbReference>
<dbReference type="OrthoDB" id="5946976at2759"/>
<accession>A0A4V1M3F7</accession>
<keyword evidence="4" id="KW-1185">Reference proteome</keyword>
<protein>
    <recommendedName>
        <fullName evidence="2">Beta-lactamase-related domain-containing protein</fullName>
    </recommendedName>
</protein>
<evidence type="ECO:0000256" key="1">
    <source>
        <dbReference type="ARBA" id="ARBA00038215"/>
    </source>
</evidence>
<organism evidence="3 4">
    <name type="scientific">Tremella mesenterica</name>
    <name type="common">Jelly fungus</name>
    <dbReference type="NCBI Taxonomy" id="5217"/>
    <lineage>
        <taxon>Eukaryota</taxon>
        <taxon>Fungi</taxon>
        <taxon>Dikarya</taxon>
        <taxon>Basidiomycota</taxon>
        <taxon>Agaricomycotina</taxon>
        <taxon>Tremellomycetes</taxon>
        <taxon>Tremellales</taxon>
        <taxon>Tremellaceae</taxon>
        <taxon>Tremella</taxon>
    </lineage>
</organism>
<dbReference type="InterPro" id="IPR001466">
    <property type="entry name" value="Beta-lactam-related"/>
</dbReference>
<dbReference type="InterPro" id="IPR012338">
    <property type="entry name" value="Beta-lactam/transpept-like"/>
</dbReference>
<comment type="similarity">
    <text evidence="1">Belongs to the peptidase S12 family.</text>
</comment>
<dbReference type="SUPFAM" id="SSF56601">
    <property type="entry name" value="beta-lactamase/transpeptidase-like"/>
    <property type="match status" value="1"/>
</dbReference>
<evidence type="ECO:0000313" key="3">
    <source>
        <dbReference type="EMBL" id="RXK36707.1"/>
    </source>
</evidence>
<dbReference type="STRING" id="5217.A0A4V1M3F7"/>
<dbReference type="InterPro" id="IPR050491">
    <property type="entry name" value="AmpC-like"/>
</dbReference>
<dbReference type="Pfam" id="PF00144">
    <property type="entry name" value="Beta-lactamase"/>
    <property type="match status" value="1"/>
</dbReference>
<proteinExistence type="inferred from homology"/>
<dbReference type="Proteomes" id="UP000289152">
    <property type="component" value="Unassembled WGS sequence"/>
</dbReference>
<dbReference type="PANTHER" id="PTHR46825:SF9">
    <property type="entry name" value="BETA-LACTAMASE-RELATED DOMAIN-CONTAINING PROTEIN"/>
    <property type="match status" value="1"/>
</dbReference>
<dbReference type="PANTHER" id="PTHR46825">
    <property type="entry name" value="D-ALANYL-D-ALANINE-CARBOXYPEPTIDASE/ENDOPEPTIDASE AMPH"/>
    <property type="match status" value="1"/>
</dbReference>
<evidence type="ECO:0000259" key="2">
    <source>
        <dbReference type="Pfam" id="PF00144"/>
    </source>
</evidence>
<dbReference type="AlphaFoldDB" id="A0A4V1M3F7"/>
<sequence length="543" mass="60110">MTKHLLNLETVLTKDFDDSLVRLMDSYSVPGVVLSLVRLPKSGQLASSTDLTDTLIRCYGEASPGLPVTDSTRFPLCSLTKLFTSIIAAEEFTTTETPKGLDTKVKELIPDFKFATPGADEVTVRNLLCHRSGMPGWNMGYHEKYWEMDMVERLAHLPATHKSGKAFQYSNAGYDLLPTLITKVSFSTRDTYPSLVSSFVSKIGMTSTSYTSSSTDAAAQYSPTGTPEPLTCPLPLVTSYGGFGLFSSARDMSLWLKYLSTSKRFEEACVPQMDAFFPLVFAFPWLDNMKYGMGMWTCSHRGVKMLLHVGLGAGYRTGLVMLPDYEIGWWMACNAEEGNAVMGWTMMRLVEIIAGLEKEDWVGRLQTLYPPPSLTPPISDPPILSPSAAIGTFTHPSLPVMSFDKTSTFASIPQMTALPWLPLLYGTMRPILFPLTPDLLPVSSLRLASDTTSNEPETEEAGTLWGACWEFVPHPMTHLQTSGIKTRFGRKKGVEQEGVVGKRYGQQFCVRILESGRMKVYGFADLAPDDMMTCSVEYRLTVE</sequence>
<comment type="caution">
    <text evidence="3">The sequence shown here is derived from an EMBL/GenBank/DDBJ whole genome shotgun (WGS) entry which is preliminary data.</text>
</comment>